<dbReference type="Gene3D" id="3.90.76.10">
    <property type="entry name" value="Dipeptide-binding Protein, Domain 1"/>
    <property type="match status" value="1"/>
</dbReference>
<comment type="subcellular location">
    <subcellularLocation>
        <location evidence="1">Cell envelope</location>
    </subcellularLocation>
</comment>
<gene>
    <name evidence="7" type="ORF">H9826_09895</name>
</gene>
<evidence type="ECO:0000313" key="8">
    <source>
        <dbReference type="Proteomes" id="UP000886824"/>
    </source>
</evidence>
<feature type="domain" description="Solute-binding protein family 5" evidence="6">
    <location>
        <begin position="109"/>
        <end position="538"/>
    </location>
</feature>
<dbReference type="InterPro" id="IPR039424">
    <property type="entry name" value="SBP_5"/>
</dbReference>
<reference evidence="7" key="2">
    <citation type="submission" date="2021-04" db="EMBL/GenBank/DDBJ databases">
        <authorList>
            <person name="Gilroy R."/>
        </authorList>
    </citation>
    <scope>NUCLEOTIDE SEQUENCE</scope>
    <source>
        <strain evidence="7">CHK33-7979</strain>
    </source>
</reference>
<evidence type="ECO:0000259" key="6">
    <source>
        <dbReference type="Pfam" id="PF00496"/>
    </source>
</evidence>
<dbReference type="InterPro" id="IPR000914">
    <property type="entry name" value="SBP_5_dom"/>
</dbReference>
<dbReference type="PANTHER" id="PTHR30290">
    <property type="entry name" value="PERIPLASMIC BINDING COMPONENT OF ABC TRANSPORTER"/>
    <property type="match status" value="1"/>
</dbReference>
<feature type="chain" id="PRO_5039073822" evidence="5">
    <location>
        <begin position="22"/>
        <end position="616"/>
    </location>
</feature>
<dbReference type="Gene3D" id="3.40.190.10">
    <property type="entry name" value="Periplasmic binding protein-like II"/>
    <property type="match status" value="1"/>
</dbReference>
<evidence type="ECO:0000256" key="2">
    <source>
        <dbReference type="ARBA" id="ARBA00005695"/>
    </source>
</evidence>
<dbReference type="CDD" id="cd08504">
    <property type="entry name" value="PBP2_OppA"/>
    <property type="match status" value="1"/>
</dbReference>
<dbReference type="GO" id="GO:0015833">
    <property type="term" value="P:peptide transport"/>
    <property type="evidence" value="ECO:0007669"/>
    <property type="project" value="TreeGrafter"/>
</dbReference>
<dbReference type="Pfam" id="PF00496">
    <property type="entry name" value="SBP_bac_5"/>
    <property type="match status" value="1"/>
</dbReference>
<accession>A0A9D2CF86</accession>
<dbReference type="SUPFAM" id="SSF53850">
    <property type="entry name" value="Periplasmic binding protein-like II"/>
    <property type="match status" value="1"/>
</dbReference>
<dbReference type="GO" id="GO:0042597">
    <property type="term" value="C:periplasmic space"/>
    <property type="evidence" value="ECO:0007669"/>
    <property type="project" value="UniProtKB-ARBA"/>
</dbReference>
<dbReference type="EMBL" id="DXCX01000101">
    <property type="protein sequence ID" value="HIY74264.1"/>
    <property type="molecule type" value="Genomic_DNA"/>
</dbReference>
<feature type="signal peptide" evidence="5">
    <location>
        <begin position="1"/>
        <end position="21"/>
    </location>
</feature>
<evidence type="ECO:0000313" key="7">
    <source>
        <dbReference type="EMBL" id="HIY74264.1"/>
    </source>
</evidence>
<name>A0A9D2CF86_9FIRM</name>
<dbReference type="FunFam" id="3.10.105.10:FF:000001">
    <property type="entry name" value="Oligopeptide ABC transporter, oligopeptide-binding protein"/>
    <property type="match status" value="1"/>
</dbReference>
<reference evidence="7" key="1">
    <citation type="journal article" date="2021" name="PeerJ">
        <title>Extensive microbial diversity within the chicken gut microbiome revealed by metagenomics and culture.</title>
        <authorList>
            <person name="Gilroy R."/>
            <person name="Ravi A."/>
            <person name="Getino M."/>
            <person name="Pursley I."/>
            <person name="Horton D.L."/>
            <person name="Alikhan N.F."/>
            <person name="Baker D."/>
            <person name="Gharbi K."/>
            <person name="Hall N."/>
            <person name="Watson M."/>
            <person name="Adriaenssens E.M."/>
            <person name="Foster-Nyarko E."/>
            <person name="Jarju S."/>
            <person name="Secka A."/>
            <person name="Antonio M."/>
            <person name="Oren A."/>
            <person name="Chaudhuri R.R."/>
            <person name="La Ragione R."/>
            <person name="Hildebrand F."/>
            <person name="Pallen M.J."/>
        </authorList>
    </citation>
    <scope>NUCLEOTIDE SEQUENCE</scope>
    <source>
        <strain evidence="7">CHK33-7979</strain>
    </source>
</reference>
<organism evidence="7 8">
    <name type="scientific">Candidatus Intestinimonas merdavium</name>
    <dbReference type="NCBI Taxonomy" id="2838622"/>
    <lineage>
        <taxon>Bacteria</taxon>
        <taxon>Bacillati</taxon>
        <taxon>Bacillota</taxon>
        <taxon>Clostridia</taxon>
        <taxon>Eubacteriales</taxon>
        <taxon>Intestinimonas</taxon>
    </lineage>
</organism>
<evidence type="ECO:0000256" key="3">
    <source>
        <dbReference type="ARBA" id="ARBA00022448"/>
    </source>
</evidence>
<evidence type="ECO:0000256" key="4">
    <source>
        <dbReference type="ARBA" id="ARBA00022729"/>
    </source>
</evidence>
<keyword evidence="3" id="KW-0813">Transport</keyword>
<evidence type="ECO:0000256" key="5">
    <source>
        <dbReference type="SAM" id="SignalP"/>
    </source>
</evidence>
<dbReference type="InterPro" id="IPR030678">
    <property type="entry name" value="Peptide/Ni-bd"/>
</dbReference>
<dbReference type="AlphaFoldDB" id="A0A9D2CF86"/>
<dbReference type="PIRSF" id="PIRSF002741">
    <property type="entry name" value="MppA"/>
    <property type="match status" value="1"/>
</dbReference>
<keyword evidence="4 5" id="KW-0732">Signal</keyword>
<dbReference type="GO" id="GO:0043190">
    <property type="term" value="C:ATP-binding cassette (ABC) transporter complex"/>
    <property type="evidence" value="ECO:0007669"/>
    <property type="project" value="InterPro"/>
</dbReference>
<dbReference type="Proteomes" id="UP000886824">
    <property type="component" value="Unassembled WGS sequence"/>
</dbReference>
<dbReference type="Gene3D" id="3.10.105.10">
    <property type="entry name" value="Dipeptide-binding Protein, Domain 3"/>
    <property type="match status" value="1"/>
</dbReference>
<comment type="similarity">
    <text evidence="2">Belongs to the bacterial solute-binding protein 5 family.</text>
</comment>
<dbReference type="GO" id="GO:0030313">
    <property type="term" value="C:cell envelope"/>
    <property type="evidence" value="ECO:0007669"/>
    <property type="project" value="UniProtKB-SubCell"/>
</dbReference>
<evidence type="ECO:0000256" key="1">
    <source>
        <dbReference type="ARBA" id="ARBA00004196"/>
    </source>
</evidence>
<protein>
    <submittedName>
        <fullName evidence="7">Peptide ABC transporter substrate-binding protein</fullName>
    </submittedName>
</protein>
<dbReference type="PANTHER" id="PTHR30290:SF10">
    <property type="entry name" value="PERIPLASMIC OLIGOPEPTIDE-BINDING PROTEIN-RELATED"/>
    <property type="match status" value="1"/>
</dbReference>
<sequence length="616" mass="67077">MKKTKQLSLLLSGALAFGLLAGCGGGTASTPAPSESGTPSTDSSGEAFELTVNIASEPQTIDPALNSAVDGAIMINHMFEGLMRWEDSGTETVGSNGTCTNAQLGYGQAESYDKVTNEDGTVTYTFHLRDGIKWSDGQDVTANDFVFSWQRLVDPATAADYSYMIDCVVGASEIIYGTPVLDANGNQEYVDADGNVVEVALDADGNPVEALPEGVTAHIAYADPSTLSVSAPDDKTFVVTITSDLPYFTEICAFPATFPVREDIVSNDQWTYDPATYISNGAYKMTSRVTNSEIVMEPNENYYGVDSLGPDKITFKLMDDNNAMLSGFNSGELDFIESMPTDEVAGLLASGDLKIVDYIGTYYACYQTQKAPFDDPLVRQAFTLAVDRTYIVEQITQTGQVEAGGYVPAGVYDAAGATGDDFRTVGGDYYAPTDADYEANCEKARELLAEAGYPNGEGFPVVTYLYNTDDSHKAVAEALQNMWQTQLGVTVQLDNQEWATFLQTRKDGDYSIARNGWIADYNDPMSFLDMWLTGGGNNDAQYANPEYDALIQQAKAATDPAERMELMHQAENILVGQDWVVNPLYFYTQKYMLADGIQGMYYTPLGYFFFDKCTQS</sequence>
<dbReference type="GO" id="GO:1904680">
    <property type="term" value="F:peptide transmembrane transporter activity"/>
    <property type="evidence" value="ECO:0007669"/>
    <property type="project" value="TreeGrafter"/>
</dbReference>
<proteinExistence type="inferred from homology"/>
<comment type="caution">
    <text evidence="7">The sequence shown here is derived from an EMBL/GenBank/DDBJ whole genome shotgun (WGS) entry which is preliminary data.</text>
</comment>
<dbReference type="PROSITE" id="PS51257">
    <property type="entry name" value="PROKAR_LIPOPROTEIN"/>
    <property type="match status" value="1"/>
</dbReference>